<dbReference type="SUPFAM" id="SSF88946">
    <property type="entry name" value="Sigma2 domain of RNA polymerase sigma factors"/>
    <property type="match status" value="1"/>
</dbReference>
<dbReference type="GO" id="GO:0006352">
    <property type="term" value="P:DNA-templated transcription initiation"/>
    <property type="evidence" value="ECO:0007669"/>
    <property type="project" value="InterPro"/>
</dbReference>
<name>A0A0H4PLH4_9BACT</name>
<dbReference type="OrthoDB" id="1097528at2"/>
<evidence type="ECO:0000256" key="1">
    <source>
        <dbReference type="ARBA" id="ARBA00010641"/>
    </source>
</evidence>
<accession>A0A0H4PLH4</accession>
<dbReference type="Proteomes" id="UP000036520">
    <property type="component" value="Chromosome"/>
</dbReference>
<gene>
    <name evidence="7" type="ORF">CA2015_4557</name>
</gene>
<dbReference type="AlphaFoldDB" id="A0A0H4PLH4"/>
<dbReference type="Gene3D" id="1.10.1740.10">
    <property type="match status" value="1"/>
</dbReference>
<dbReference type="InterPro" id="IPR013324">
    <property type="entry name" value="RNA_pol_sigma_r3/r4-like"/>
</dbReference>
<evidence type="ECO:0000313" key="7">
    <source>
        <dbReference type="EMBL" id="AKP53893.1"/>
    </source>
</evidence>
<keyword evidence="2" id="KW-0805">Transcription regulation</keyword>
<organism evidence="7 8">
    <name type="scientific">Cyclobacterium amurskyense</name>
    <dbReference type="NCBI Taxonomy" id="320787"/>
    <lineage>
        <taxon>Bacteria</taxon>
        <taxon>Pseudomonadati</taxon>
        <taxon>Bacteroidota</taxon>
        <taxon>Cytophagia</taxon>
        <taxon>Cytophagales</taxon>
        <taxon>Cyclobacteriaceae</taxon>
        <taxon>Cyclobacterium</taxon>
    </lineage>
</organism>
<evidence type="ECO:0000259" key="5">
    <source>
        <dbReference type="Pfam" id="PF04542"/>
    </source>
</evidence>
<dbReference type="RefSeq" id="WP_048643947.1">
    <property type="nucleotide sequence ID" value="NZ_CP012040.1"/>
</dbReference>
<dbReference type="NCBIfam" id="TIGR02937">
    <property type="entry name" value="sigma70-ECF"/>
    <property type="match status" value="1"/>
</dbReference>
<dbReference type="InterPro" id="IPR013325">
    <property type="entry name" value="RNA_pol_sigma_r2"/>
</dbReference>
<feature type="domain" description="RNA polymerase sigma-70 region 2" evidence="5">
    <location>
        <begin position="24"/>
        <end position="84"/>
    </location>
</feature>
<dbReference type="InterPro" id="IPR036388">
    <property type="entry name" value="WH-like_DNA-bd_sf"/>
</dbReference>
<dbReference type="STRING" id="320787.CA2015_4557"/>
<dbReference type="KEGG" id="camu:CA2015_4557"/>
<keyword evidence="3" id="KW-0731">Sigma factor</keyword>
<dbReference type="EMBL" id="CP012040">
    <property type="protein sequence ID" value="AKP53893.1"/>
    <property type="molecule type" value="Genomic_DNA"/>
</dbReference>
<feature type="domain" description="RNA polymerase sigma factor 70 region 4 type 2" evidence="6">
    <location>
        <begin position="118"/>
        <end position="166"/>
    </location>
</feature>
<dbReference type="GO" id="GO:0003677">
    <property type="term" value="F:DNA binding"/>
    <property type="evidence" value="ECO:0007669"/>
    <property type="project" value="InterPro"/>
</dbReference>
<evidence type="ECO:0000259" key="6">
    <source>
        <dbReference type="Pfam" id="PF08281"/>
    </source>
</evidence>
<keyword evidence="8" id="KW-1185">Reference proteome</keyword>
<dbReference type="Gene3D" id="1.10.10.10">
    <property type="entry name" value="Winged helix-like DNA-binding domain superfamily/Winged helix DNA-binding domain"/>
    <property type="match status" value="1"/>
</dbReference>
<dbReference type="InterPro" id="IPR007627">
    <property type="entry name" value="RNA_pol_sigma70_r2"/>
</dbReference>
<dbReference type="InterPro" id="IPR039425">
    <property type="entry name" value="RNA_pol_sigma-70-like"/>
</dbReference>
<evidence type="ECO:0000256" key="2">
    <source>
        <dbReference type="ARBA" id="ARBA00023015"/>
    </source>
</evidence>
<evidence type="ECO:0000256" key="3">
    <source>
        <dbReference type="ARBA" id="ARBA00023082"/>
    </source>
</evidence>
<dbReference type="GO" id="GO:0016987">
    <property type="term" value="F:sigma factor activity"/>
    <property type="evidence" value="ECO:0007669"/>
    <property type="project" value="UniProtKB-KW"/>
</dbReference>
<dbReference type="Pfam" id="PF04542">
    <property type="entry name" value="Sigma70_r2"/>
    <property type="match status" value="1"/>
</dbReference>
<keyword evidence="4" id="KW-0804">Transcription</keyword>
<dbReference type="Pfam" id="PF08281">
    <property type="entry name" value="Sigma70_r4_2"/>
    <property type="match status" value="1"/>
</dbReference>
<dbReference type="PANTHER" id="PTHR43133">
    <property type="entry name" value="RNA POLYMERASE ECF-TYPE SIGMA FACTO"/>
    <property type="match status" value="1"/>
</dbReference>
<evidence type="ECO:0000256" key="4">
    <source>
        <dbReference type="ARBA" id="ARBA00023163"/>
    </source>
</evidence>
<dbReference type="InterPro" id="IPR014284">
    <property type="entry name" value="RNA_pol_sigma-70_dom"/>
</dbReference>
<dbReference type="InterPro" id="IPR013249">
    <property type="entry name" value="RNA_pol_sigma70_r4_t2"/>
</dbReference>
<dbReference type="SUPFAM" id="SSF88659">
    <property type="entry name" value="Sigma3 and sigma4 domains of RNA polymerase sigma factors"/>
    <property type="match status" value="1"/>
</dbReference>
<proteinExistence type="inferred from homology"/>
<reference evidence="7 8" key="1">
    <citation type="submission" date="2015-07" db="EMBL/GenBank/DDBJ databases">
        <authorList>
            <person name="Kim K.M."/>
        </authorList>
    </citation>
    <scope>NUCLEOTIDE SEQUENCE [LARGE SCALE GENOMIC DNA]</scope>
    <source>
        <strain evidence="7 8">KCTC 12363</strain>
    </source>
</reference>
<sequence length="179" mass="20794">MRESDILLLKAMAADNVKAFETIYNKYWEMLVRQAYAKLGDASEAEDLVQDIFLTIWNNRKSLAVQKNLKVYLLTAVKYKVYRVIYSRKVLCDIANLDESLVQTDVSKILEFEELYAKIEVAIDKLPEGQKETFKLSRYNHLSTKEIATKLEIAPQTVHNKIHLSLLFIRAEIKNYLFG</sequence>
<comment type="similarity">
    <text evidence="1">Belongs to the sigma-70 factor family. ECF subfamily.</text>
</comment>
<protein>
    <submittedName>
        <fullName evidence="7">RNA polymerase, sigma-24 subunit, ECF subfamily</fullName>
    </submittedName>
</protein>
<dbReference type="PANTHER" id="PTHR43133:SF46">
    <property type="entry name" value="RNA POLYMERASE SIGMA-70 FACTOR ECF SUBFAMILY"/>
    <property type="match status" value="1"/>
</dbReference>
<evidence type="ECO:0000313" key="8">
    <source>
        <dbReference type="Proteomes" id="UP000036520"/>
    </source>
</evidence>